<dbReference type="InterPro" id="IPR007278">
    <property type="entry name" value="DUF397"/>
</dbReference>
<sequence length="68" mass="7403">MTLPSSIPWRRSSYSNGMGGECLEVAEHAEAIRVRDSKVTSGPQLRLSATAWQGFIRTLAGRVEEPAS</sequence>
<protein>
    <submittedName>
        <fullName evidence="2">DUF397 domain-containing protein</fullName>
    </submittedName>
</protein>
<accession>A0ABW0CQX1</accession>
<proteinExistence type="predicted"/>
<evidence type="ECO:0000313" key="3">
    <source>
        <dbReference type="Proteomes" id="UP001596263"/>
    </source>
</evidence>
<evidence type="ECO:0000313" key="2">
    <source>
        <dbReference type="EMBL" id="MFC5217421.1"/>
    </source>
</evidence>
<comment type="caution">
    <text evidence="2">The sequence shown here is derived from an EMBL/GenBank/DDBJ whole genome shotgun (WGS) entry which is preliminary data.</text>
</comment>
<dbReference type="Pfam" id="PF04149">
    <property type="entry name" value="DUF397"/>
    <property type="match status" value="1"/>
</dbReference>
<dbReference type="Proteomes" id="UP001596263">
    <property type="component" value="Unassembled WGS sequence"/>
</dbReference>
<gene>
    <name evidence="2" type="ORF">ACFPQ9_26645</name>
</gene>
<name>A0ABW0CQX1_STRCD</name>
<evidence type="ECO:0000259" key="1">
    <source>
        <dbReference type="Pfam" id="PF04149"/>
    </source>
</evidence>
<feature type="domain" description="DUF397" evidence="1">
    <location>
        <begin position="9"/>
        <end position="59"/>
    </location>
</feature>
<keyword evidence="3" id="KW-1185">Reference proteome</keyword>
<reference evidence="3" key="1">
    <citation type="journal article" date="2019" name="Int. J. Syst. Evol. Microbiol.">
        <title>The Global Catalogue of Microorganisms (GCM) 10K type strain sequencing project: providing services to taxonomists for standard genome sequencing and annotation.</title>
        <authorList>
            <consortium name="The Broad Institute Genomics Platform"/>
            <consortium name="The Broad Institute Genome Sequencing Center for Infectious Disease"/>
            <person name="Wu L."/>
            <person name="Ma J."/>
        </authorList>
    </citation>
    <scope>NUCLEOTIDE SEQUENCE [LARGE SCALE GENOMIC DNA]</scope>
    <source>
        <strain evidence="3">KCTC 42586</strain>
    </source>
</reference>
<organism evidence="2 3">
    <name type="scientific">Streptomyces coerulescens</name>
    <dbReference type="NCBI Taxonomy" id="29304"/>
    <lineage>
        <taxon>Bacteria</taxon>
        <taxon>Bacillati</taxon>
        <taxon>Actinomycetota</taxon>
        <taxon>Actinomycetes</taxon>
        <taxon>Kitasatosporales</taxon>
        <taxon>Streptomycetaceae</taxon>
        <taxon>Streptomyces</taxon>
    </lineage>
</organism>
<dbReference type="EMBL" id="JBHSKM010000019">
    <property type="protein sequence ID" value="MFC5217421.1"/>
    <property type="molecule type" value="Genomic_DNA"/>
</dbReference>
<dbReference type="RefSeq" id="WP_380858205.1">
    <property type="nucleotide sequence ID" value="NZ_JBHSKM010000019.1"/>
</dbReference>